<feature type="region of interest" description="Disordered" evidence="7">
    <location>
        <begin position="651"/>
        <end position="783"/>
    </location>
</feature>
<proteinExistence type="predicted"/>
<sequence>MATLENSTDGDQENMLTPSKGYSRPVLNDTTAPMIFCNLTPCQFGISVKSFTPVSSLPNHKDKSRLAQLKARRRSSVGVRGSPETNSLIRFMAQHRMRTPPPPGSRTPEHVMSGPLLPQINTTLRQKMASFRSLMDVEESVICDPVPKQDSNTGGCIKTRDYLSDGNSPSEGKENLPPKMPPSKRKRLGCKMEFREAPTPPFSLKEQEEKEETGTLTSSETGHEAHAVLISQNLHDDFEILAGSHANKQQDRVFDLRSPGQAPPGEASAASPSLAFSHFSLPSLQEVKPPGEDAVNTKKSVRFGCRLSPEFFDKALPPSTPLKKGSTPARAPTPRWSLHPRSVLKTPQRIESQTQRDLSSPTDFGASPTFANRRVPSVREDPQEEEGGKIVFPSWEDIDAEVTEDTERTLDLQPLTLDTAFHEESLSNSLTEIEASLCTPSLTDSEDELSSLPEEEKQPEAEPEAPTKSRNRRIKQPAAAPAAGSEAPCRSTRRKRKQPEEMEPAMRQTRSAAKSAMGKMKVATRRWSKDVDRSRYGPRVHVCKNPNLSPIAEKPSPPRLTPTVQQDPPHSCTAPNHETHLNTEFFNDTQATVDLTNVLEDPSEDAVTSPPSCTERAIGKSRKASVQRERSSGPKNMKVSCAEDFLLINQTEGTTEELREDQHTTNQEASRETPVPEEEVDAEQNLHTAAQTPCTDSEGKLENHGSVDAPNSGGGSRKTLTVQRKTSRGRKCSRNICVKMKQAEPLQTLPDEAQEQEDNIRSSSDSQEEVVGVAPVNPAPVNP</sequence>
<feature type="compositionally biased region" description="Polar residues" evidence="7">
    <location>
        <begin position="1"/>
        <end position="17"/>
    </location>
</feature>
<organism evidence="9 10">
    <name type="scientific">Gymnodraco acuticeps</name>
    <name type="common">Antarctic dragonfish</name>
    <dbReference type="NCBI Taxonomy" id="8218"/>
    <lineage>
        <taxon>Eukaryota</taxon>
        <taxon>Metazoa</taxon>
        <taxon>Chordata</taxon>
        <taxon>Craniata</taxon>
        <taxon>Vertebrata</taxon>
        <taxon>Euteleostomi</taxon>
        <taxon>Actinopterygii</taxon>
        <taxon>Neopterygii</taxon>
        <taxon>Teleostei</taxon>
        <taxon>Neoteleostei</taxon>
        <taxon>Acanthomorphata</taxon>
        <taxon>Eupercaria</taxon>
        <taxon>Perciformes</taxon>
        <taxon>Notothenioidei</taxon>
        <taxon>Bathydraconidae</taxon>
        <taxon>Gymnodraco</taxon>
    </lineage>
</organism>
<dbReference type="GO" id="GO:0005694">
    <property type="term" value="C:chromosome"/>
    <property type="evidence" value="ECO:0007669"/>
    <property type="project" value="TreeGrafter"/>
</dbReference>
<dbReference type="OrthoDB" id="9947694at2759"/>
<feature type="region of interest" description="Disordered" evidence="7">
    <location>
        <begin position="150"/>
        <end position="220"/>
    </location>
</feature>
<comment type="subcellular location">
    <subcellularLocation>
        <location evidence="1">Nucleus</location>
    </subcellularLocation>
</comment>
<dbReference type="FunCoup" id="A0A6P8VQP9">
    <property type="interactions" value="849"/>
</dbReference>
<feature type="compositionally biased region" description="Low complexity" evidence="7">
    <location>
        <begin position="258"/>
        <end position="271"/>
    </location>
</feature>
<evidence type="ECO:0000256" key="2">
    <source>
        <dbReference type="ARBA" id="ARBA00022499"/>
    </source>
</evidence>
<protein>
    <submittedName>
        <fullName evidence="10">Cell division cycle-associated protein 2-like</fullName>
    </submittedName>
</protein>
<keyword evidence="3" id="KW-0597">Phosphoprotein</keyword>
<feature type="region of interest" description="Disordered" evidence="7">
    <location>
        <begin position="1"/>
        <end position="24"/>
    </location>
</feature>
<reference evidence="10" key="1">
    <citation type="submission" date="2025-08" db="UniProtKB">
        <authorList>
            <consortium name="RefSeq"/>
        </authorList>
    </citation>
    <scope>IDENTIFICATION</scope>
</reference>
<evidence type="ECO:0000256" key="4">
    <source>
        <dbReference type="ARBA" id="ARBA00022843"/>
    </source>
</evidence>
<dbReference type="GO" id="GO:0007088">
    <property type="term" value="P:regulation of mitotic nuclear division"/>
    <property type="evidence" value="ECO:0007669"/>
    <property type="project" value="TreeGrafter"/>
</dbReference>
<evidence type="ECO:0000256" key="3">
    <source>
        <dbReference type="ARBA" id="ARBA00022553"/>
    </source>
</evidence>
<evidence type="ECO:0000256" key="1">
    <source>
        <dbReference type="ARBA" id="ARBA00004123"/>
    </source>
</evidence>
<keyword evidence="9" id="KW-1185">Reference proteome</keyword>
<accession>A0A6P8VQP9</accession>
<evidence type="ECO:0000256" key="5">
    <source>
        <dbReference type="ARBA" id="ARBA00023242"/>
    </source>
</evidence>
<feature type="non-terminal residue" evidence="10">
    <location>
        <position position="783"/>
    </location>
</feature>
<name>A0A6P8VQP9_GYMAC</name>
<dbReference type="AlphaFoldDB" id="A0A6P8VQP9"/>
<keyword evidence="2" id="KW-1017">Isopeptide bond</keyword>
<dbReference type="KEGG" id="gacu:117560335"/>
<feature type="compositionally biased region" description="Polar residues" evidence="7">
    <location>
        <begin position="562"/>
        <end position="578"/>
    </location>
</feature>
<dbReference type="Proteomes" id="UP000515161">
    <property type="component" value="Unplaced"/>
</dbReference>
<dbReference type="GO" id="GO:0051983">
    <property type="term" value="P:regulation of chromosome segregation"/>
    <property type="evidence" value="ECO:0007669"/>
    <property type="project" value="TreeGrafter"/>
</dbReference>
<feature type="region of interest" description="Disordered" evidence="7">
    <location>
        <begin position="250"/>
        <end position="271"/>
    </location>
</feature>
<feature type="compositionally biased region" description="Polar residues" evidence="7">
    <location>
        <begin position="349"/>
        <end position="362"/>
    </location>
</feature>
<evidence type="ECO:0000313" key="10">
    <source>
        <dbReference type="RefSeq" id="XP_034093081.1"/>
    </source>
</evidence>
<keyword evidence="5" id="KW-0539">Nucleus</keyword>
<evidence type="ECO:0000259" key="8">
    <source>
        <dbReference type="Pfam" id="PF15276"/>
    </source>
</evidence>
<feature type="region of interest" description="Disordered" evidence="7">
    <location>
        <begin position="314"/>
        <end position="412"/>
    </location>
</feature>
<dbReference type="RefSeq" id="XP_034093081.1">
    <property type="nucleotide sequence ID" value="XM_034237190.1"/>
</dbReference>
<dbReference type="GeneID" id="117560335"/>
<feature type="domain" description="PP1-binding" evidence="8">
    <location>
        <begin position="298"/>
        <end position="346"/>
    </location>
</feature>
<dbReference type="Pfam" id="PF15276">
    <property type="entry name" value="PP1_bind"/>
    <property type="match status" value="1"/>
</dbReference>
<feature type="region of interest" description="Disordered" evidence="7">
    <location>
        <begin position="600"/>
        <end position="638"/>
    </location>
</feature>
<evidence type="ECO:0000256" key="6">
    <source>
        <dbReference type="ARBA" id="ARBA00023306"/>
    </source>
</evidence>
<keyword evidence="4" id="KW-0832">Ubl conjugation</keyword>
<keyword evidence="6" id="KW-0131">Cell cycle</keyword>
<gene>
    <name evidence="10" type="primary">LOC117560335</name>
</gene>
<feature type="compositionally biased region" description="Polar residues" evidence="7">
    <location>
        <begin position="685"/>
        <end position="695"/>
    </location>
</feature>
<feature type="region of interest" description="Disordered" evidence="7">
    <location>
        <begin position="437"/>
        <end position="578"/>
    </location>
</feature>
<dbReference type="InParanoid" id="A0A6P8VQP9"/>
<dbReference type="PANTHER" id="PTHR21603:SF16">
    <property type="entry name" value="CELL DIVISION CYCLE-ASSOCIATED PROTEIN 2"/>
    <property type="match status" value="1"/>
</dbReference>
<dbReference type="GO" id="GO:0005634">
    <property type="term" value="C:nucleus"/>
    <property type="evidence" value="ECO:0007669"/>
    <property type="project" value="UniProtKB-SubCell"/>
</dbReference>
<evidence type="ECO:0000256" key="7">
    <source>
        <dbReference type="SAM" id="MobiDB-lite"/>
    </source>
</evidence>
<dbReference type="InterPro" id="IPR029334">
    <property type="entry name" value="PP1-bd"/>
</dbReference>
<evidence type="ECO:0000313" key="9">
    <source>
        <dbReference type="Proteomes" id="UP000515161"/>
    </source>
</evidence>
<dbReference type="PANTHER" id="PTHR21603">
    <property type="entry name" value="ANTIGEN KI-67-LIKE PROTEIN"/>
    <property type="match status" value="1"/>
</dbReference>